<dbReference type="SUPFAM" id="SSF48726">
    <property type="entry name" value="Immunoglobulin"/>
    <property type="match status" value="3"/>
</dbReference>
<dbReference type="InterPro" id="IPR051275">
    <property type="entry name" value="Cell_adhesion_signaling"/>
</dbReference>
<feature type="domain" description="Ig-like" evidence="9">
    <location>
        <begin position="325"/>
        <end position="440"/>
    </location>
</feature>
<evidence type="ECO:0000256" key="6">
    <source>
        <dbReference type="SAM" id="MobiDB-lite"/>
    </source>
</evidence>
<dbReference type="Pfam" id="PF07686">
    <property type="entry name" value="V-set"/>
    <property type="match status" value="1"/>
</dbReference>
<dbReference type="SMART" id="SM00409">
    <property type="entry name" value="IG"/>
    <property type="match status" value="5"/>
</dbReference>
<evidence type="ECO:0000256" key="1">
    <source>
        <dbReference type="ARBA" id="ARBA00004479"/>
    </source>
</evidence>
<keyword evidence="4" id="KW-0325">Glycoprotein</keyword>
<sequence>MELYSNTMPQLCCLIVLILWLLQTVDSLVVPARVEGLKQEQVTLTCSYVESGSTPPTISWAKNEADGRTSIVASSVSGFSHISETFAGRASLSGANLTISLLKLSDAGSYTCNVIAVGSPQESGTTVLSVTATPDISAFSIKAPIVESNQRYGAAICTAVGGQPRAVITWTDSSGKVQPSRVTFREADDGSVNVESVLLLHVGLLGRAGNITDPVTLTDRIQEFTCRVKHSNLDPTEDRRVNVELMFPPVAHISLLGNQLTCNVEGNPQPTLKWFLPTGEVLRNSPTVYVTPTSSGNGRYVCTATSNLGPTATAFLDVNKAEDLPVLFRTLVQLNTSLPVTASGFEIECSADLVSTGSNLRVGYDVRFEWSKDGIKIRDSLSEYSIIAREKRLPSGAVRLTSSLRFVNVRRGRDDADFRCRLVNTTRITGFVSALERTVKIVVDYPPESRNLRISSEPSHGVVKEGGDLQLHCSTSSNPISQYDWYFQGTKIGTGSSFRIQNLQRHQAGTYQCVAYNYVPGSANGDVAVMVEYPPSNVIVTQNENELTCVAESGSIPEPMYKWILPNGTETAGNKSRLFVTPSSAGQYTCSVSNIHGRENVTFIYTTELIGSLSVAEFVTTLVLCIVFAVILACIIGWFTYKRCPFRKPHEAVSDEKATVRNLRFTECKSPLPPDEEHGTNIVPKLPAITRTRIDQSTPAGSNGDRYRCYMAVDGSSIEIVENESLPSPQLNYKQIREERAECEKSTQYAKIQKRESQDLDTPSENLSQATREATIPSPVRLAKLRRDTGRIVHEPANVIPMQYFHQATLPRTAR</sequence>
<dbReference type="PANTHER" id="PTHR11640:SF31">
    <property type="entry name" value="IRREGULAR CHIASM C-ROUGHEST PROTEIN-RELATED"/>
    <property type="match status" value="1"/>
</dbReference>
<dbReference type="SMART" id="SM00408">
    <property type="entry name" value="IGc2"/>
    <property type="match status" value="4"/>
</dbReference>
<proteinExistence type="predicted"/>
<feature type="signal peptide" evidence="8">
    <location>
        <begin position="1"/>
        <end position="27"/>
    </location>
</feature>
<feature type="domain" description="Ig-like" evidence="9">
    <location>
        <begin position="534"/>
        <end position="602"/>
    </location>
</feature>
<dbReference type="Ensembl" id="ENSCINT00000012378.3">
    <property type="protein sequence ID" value="ENSCINP00000012378.3"/>
    <property type="gene ID" value="ENSCING00000005991.3"/>
</dbReference>
<feature type="domain" description="Ig-like" evidence="9">
    <location>
        <begin position="447"/>
        <end position="532"/>
    </location>
</feature>
<evidence type="ECO:0000259" key="9">
    <source>
        <dbReference type="PROSITE" id="PS50835"/>
    </source>
</evidence>
<evidence type="ECO:0000313" key="11">
    <source>
        <dbReference type="Proteomes" id="UP000008144"/>
    </source>
</evidence>
<dbReference type="InterPro" id="IPR007110">
    <property type="entry name" value="Ig-like_dom"/>
</dbReference>
<dbReference type="EMBL" id="EAAA01001981">
    <property type="status" value="NOT_ANNOTATED_CDS"/>
    <property type="molecule type" value="Genomic_DNA"/>
</dbReference>
<feature type="transmembrane region" description="Helical" evidence="7">
    <location>
        <begin position="618"/>
        <end position="641"/>
    </location>
</feature>
<keyword evidence="2 7" id="KW-0472">Membrane</keyword>
<evidence type="ECO:0000256" key="8">
    <source>
        <dbReference type="SAM" id="SignalP"/>
    </source>
</evidence>
<feature type="chain" id="PRO_5003343594" description="Ig-like domain-containing protein" evidence="8">
    <location>
        <begin position="28"/>
        <end position="815"/>
    </location>
</feature>
<dbReference type="CDD" id="cd00096">
    <property type="entry name" value="Ig"/>
    <property type="match status" value="2"/>
</dbReference>
<keyword evidence="7" id="KW-1133">Transmembrane helix</keyword>
<name>F6V5A7_CIOIN</name>
<reference evidence="10" key="4">
    <citation type="submission" date="2025-09" db="UniProtKB">
        <authorList>
            <consortium name="Ensembl"/>
        </authorList>
    </citation>
    <scope>IDENTIFICATION</scope>
</reference>
<comment type="subcellular location">
    <subcellularLocation>
        <location evidence="1">Membrane</location>
        <topology evidence="1">Single-pass type I membrane protein</topology>
    </subcellularLocation>
</comment>
<organism evidence="10 11">
    <name type="scientific">Ciona intestinalis</name>
    <name type="common">Transparent sea squirt</name>
    <name type="synonym">Ascidia intestinalis</name>
    <dbReference type="NCBI Taxonomy" id="7719"/>
    <lineage>
        <taxon>Eukaryota</taxon>
        <taxon>Metazoa</taxon>
        <taxon>Chordata</taxon>
        <taxon>Tunicata</taxon>
        <taxon>Ascidiacea</taxon>
        <taxon>Phlebobranchia</taxon>
        <taxon>Cionidae</taxon>
        <taxon>Ciona</taxon>
    </lineage>
</organism>
<reference evidence="11" key="1">
    <citation type="journal article" date="2002" name="Science">
        <title>The draft genome of Ciona intestinalis: insights into chordate and vertebrate origins.</title>
        <authorList>
            <person name="Dehal P."/>
            <person name="Satou Y."/>
            <person name="Campbell R.K."/>
            <person name="Chapman J."/>
            <person name="Degnan B."/>
            <person name="De Tomaso A."/>
            <person name="Davidson B."/>
            <person name="Di Gregorio A."/>
            <person name="Gelpke M."/>
            <person name="Goodstein D.M."/>
            <person name="Harafuji N."/>
            <person name="Hastings K.E."/>
            <person name="Ho I."/>
            <person name="Hotta K."/>
            <person name="Huang W."/>
            <person name="Kawashima T."/>
            <person name="Lemaire P."/>
            <person name="Martinez D."/>
            <person name="Meinertzhagen I.A."/>
            <person name="Necula S."/>
            <person name="Nonaka M."/>
            <person name="Putnam N."/>
            <person name="Rash S."/>
            <person name="Saiga H."/>
            <person name="Satake M."/>
            <person name="Terry A."/>
            <person name="Yamada L."/>
            <person name="Wang H.G."/>
            <person name="Awazu S."/>
            <person name="Azumi K."/>
            <person name="Boore J."/>
            <person name="Branno M."/>
            <person name="Chin-Bow S."/>
            <person name="DeSantis R."/>
            <person name="Doyle S."/>
            <person name="Francino P."/>
            <person name="Keys D.N."/>
            <person name="Haga S."/>
            <person name="Hayashi H."/>
            <person name="Hino K."/>
            <person name="Imai K.S."/>
            <person name="Inaba K."/>
            <person name="Kano S."/>
            <person name="Kobayashi K."/>
            <person name="Kobayashi M."/>
            <person name="Lee B.I."/>
            <person name="Makabe K.W."/>
            <person name="Manohar C."/>
            <person name="Matassi G."/>
            <person name="Medina M."/>
            <person name="Mochizuki Y."/>
            <person name="Mount S."/>
            <person name="Morishita T."/>
            <person name="Miura S."/>
            <person name="Nakayama A."/>
            <person name="Nishizaka S."/>
            <person name="Nomoto H."/>
            <person name="Ohta F."/>
            <person name="Oishi K."/>
            <person name="Rigoutsos I."/>
            <person name="Sano M."/>
            <person name="Sasaki A."/>
            <person name="Sasakura Y."/>
            <person name="Shoguchi E."/>
            <person name="Shin-i T."/>
            <person name="Spagnuolo A."/>
            <person name="Stainier D."/>
            <person name="Suzuki M.M."/>
            <person name="Tassy O."/>
            <person name="Takatori N."/>
            <person name="Tokuoka M."/>
            <person name="Yagi K."/>
            <person name="Yoshizaki F."/>
            <person name="Wada S."/>
            <person name="Zhang C."/>
            <person name="Hyatt P.D."/>
            <person name="Larimer F."/>
            <person name="Detter C."/>
            <person name="Doggett N."/>
            <person name="Glavina T."/>
            <person name="Hawkins T."/>
            <person name="Richardson P."/>
            <person name="Lucas S."/>
            <person name="Kohara Y."/>
            <person name="Levine M."/>
            <person name="Satoh N."/>
            <person name="Rokhsar D.S."/>
        </authorList>
    </citation>
    <scope>NUCLEOTIDE SEQUENCE [LARGE SCALE GENOMIC DNA]</scope>
</reference>
<dbReference type="SMART" id="SM00406">
    <property type="entry name" value="IGv"/>
    <property type="match status" value="1"/>
</dbReference>
<dbReference type="PROSITE" id="PS50835">
    <property type="entry name" value="IG_LIKE"/>
    <property type="match status" value="6"/>
</dbReference>
<dbReference type="GO" id="GO:0098609">
    <property type="term" value="P:cell-cell adhesion"/>
    <property type="evidence" value="ECO:0000318"/>
    <property type="project" value="GO_Central"/>
</dbReference>
<evidence type="ECO:0000256" key="2">
    <source>
        <dbReference type="ARBA" id="ARBA00023136"/>
    </source>
</evidence>
<dbReference type="Pfam" id="PF13927">
    <property type="entry name" value="Ig_3"/>
    <property type="match status" value="1"/>
</dbReference>
<dbReference type="GO" id="GO:0005886">
    <property type="term" value="C:plasma membrane"/>
    <property type="evidence" value="ECO:0000318"/>
    <property type="project" value="GO_Central"/>
</dbReference>
<dbReference type="InterPro" id="IPR003598">
    <property type="entry name" value="Ig_sub2"/>
</dbReference>
<feature type="domain" description="Ig-like" evidence="9">
    <location>
        <begin position="134"/>
        <end position="242"/>
    </location>
</feature>
<evidence type="ECO:0000313" key="10">
    <source>
        <dbReference type="Ensembl" id="ENSCINP00000012378.3"/>
    </source>
</evidence>
<feature type="domain" description="Ig-like" evidence="9">
    <location>
        <begin position="260"/>
        <end position="317"/>
    </location>
</feature>
<evidence type="ECO:0000256" key="4">
    <source>
        <dbReference type="ARBA" id="ARBA00023180"/>
    </source>
</evidence>
<dbReference type="InterPro" id="IPR003599">
    <property type="entry name" value="Ig_sub"/>
</dbReference>
<feature type="domain" description="Ig-like" evidence="9">
    <location>
        <begin position="9"/>
        <end position="129"/>
    </location>
</feature>
<dbReference type="InParanoid" id="F6V5A7"/>
<dbReference type="InterPro" id="IPR013106">
    <property type="entry name" value="Ig_V-set"/>
</dbReference>
<dbReference type="AlphaFoldDB" id="F6V5A7"/>
<dbReference type="GeneTree" id="ENSGT00940000162700"/>
<feature type="compositionally biased region" description="Polar residues" evidence="6">
    <location>
        <begin position="760"/>
        <end position="772"/>
    </location>
</feature>
<keyword evidence="7" id="KW-0812">Transmembrane</keyword>
<dbReference type="Proteomes" id="UP000008144">
    <property type="component" value="Chromosome 4"/>
</dbReference>
<feature type="region of interest" description="Disordered" evidence="6">
    <location>
        <begin position="751"/>
        <end position="774"/>
    </location>
</feature>
<keyword evidence="5" id="KW-0393">Immunoglobulin domain</keyword>
<keyword evidence="3" id="KW-1015">Disulfide bond</keyword>
<reference evidence="10" key="3">
    <citation type="submission" date="2025-08" db="UniProtKB">
        <authorList>
            <consortium name="Ensembl"/>
        </authorList>
    </citation>
    <scope>IDENTIFICATION</scope>
</reference>
<keyword evidence="8" id="KW-0732">Signal</keyword>
<evidence type="ECO:0000256" key="5">
    <source>
        <dbReference type="ARBA" id="ARBA00023319"/>
    </source>
</evidence>
<dbReference type="HOGENOM" id="CLU_346684_0_0_1"/>
<evidence type="ECO:0000256" key="7">
    <source>
        <dbReference type="SAM" id="Phobius"/>
    </source>
</evidence>
<dbReference type="GO" id="GO:0050839">
    <property type="term" value="F:cell adhesion molecule binding"/>
    <property type="evidence" value="ECO:0000318"/>
    <property type="project" value="GO_Central"/>
</dbReference>
<dbReference type="EMBL" id="EAAA01001980">
    <property type="status" value="NOT_ANNOTATED_CDS"/>
    <property type="molecule type" value="Genomic_DNA"/>
</dbReference>
<dbReference type="PANTHER" id="PTHR11640">
    <property type="entry name" value="NEPHRIN"/>
    <property type="match status" value="1"/>
</dbReference>
<protein>
    <recommendedName>
        <fullName evidence="9">Ig-like domain-containing protein</fullName>
    </recommendedName>
</protein>
<accession>F6V5A7</accession>
<dbReference type="InterPro" id="IPR013783">
    <property type="entry name" value="Ig-like_fold"/>
</dbReference>
<evidence type="ECO:0000256" key="3">
    <source>
        <dbReference type="ARBA" id="ARBA00023157"/>
    </source>
</evidence>
<dbReference type="Gene3D" id="2.60.40.10">
    <property type="entry name" value="Immunoglobulins"/>
    <property type="match status" value="5"/>
</dbReference>
<reference evidence="10" key="2">
    <citation type="journal article" date="2008" name="Genome Biol.">
        <title>Improved genome assembly and evidence-based global gene model set for the chordate Ciona intestinalis: new insight into intron and operon populations.</title>
        <authorList>
            <person name="Satou Y."/>
            <person name="Mineta K."/>
            <person name="Ogasawara M."/>
            <person name="Sasakura Y."/>
            <person name="Shoguchi E."/>
            <person name="Ueno K."/>
            <person name="Yamada L."/>
            <person name="Matsumoto J."/>
            <person name="Wasserscheid J."/>
            <person name="Dewar K."/>
            <person name="Wiley G.B."/>
            <person name="Macmil S.L."/>
            <person name="Roe B.A."/>
            <person name="Zeller R.W."/>
            <person name="Hastings K.E."/>
            <person name="Lemaire P."/>
            <person name="Lindquist E."/>
            <person name="Endo T."/>
            <person name="Hotta K."/>
            <person name="Inaba K."/>
        </authorList>
    </citation>
    <scope>NUCLEOTIDE SEQUENCE [LARGE SCALE GENOMIC DNA]</scope>
    <source>
        <strain evidence="10">wild type</strain>
    </source>
</reference>
<dbReference type="GO" id="GO:0005911">
    <property type="term" value="C:cell-cell junction"/>
    <property type="evidence" value="ECO:0000318"/>
    <property type="project" value="GO_Central"/>
</dbReference>
<dbReference type="InterPro" id="IPR036179">
    <property type="entry name" value="Ig-like_dom_sf"/>
</dbReference>
<keyword evidence="11" id="KW-1185">Reference proteome</keyword>